<dbReference type="PANTHER" id="PTHR47331">
    <property type="entry name" value="PHD-TYPE DOMAIN-CONTAINING PROTEIN"/>
    <property type="match status" value="1"/>
</dbReference>
<sequence length="491" mass="55443">MREDIARKLGFKFRSANQSITGINGITQASKYSAKIEVSNRDYTFARNVQFSLLPKITDAIPVSKLNISDLNIPASIKLADSNFYMPGQIDILIGSELFFEILDPEQHYLQEGNVILQNTKFGYLVTGTLPQSQQQANCCLISEPSLYITVKKFFELESLPDDSKEITKSEEEIYCEEHFVSTYKRDKTGRFIVRLPIKENAETLLGYSKENAIKRLNGIWEKLNKNNTMGTLYKEFMNEYELLGHMEEIKNETLDKINYYIPHHSVYEPEKTSTSLRVVFDASAKTTSGFSLNSILLNGGIIQQDLFSIVSRTSADAPVKTYKLATVTYGTVSAPSLATRTLKALADEEKAEFPDAADVICNDSYMDDIISGESTLDGAKKLQTRLSQLLQRGGFELHKWVSNSPELLKDLSASSYVFDKEFQVAPVKTIVILWDPKVDCLTYKVKISDKVNFSKRDVLSEIARLYDPLGLIGPIVTKAKIFIQELWKIK</sequence>
<protein>
    <submittedName>
        <fullName evidence="1">DUF1758 domain-containing protein</fullName>
    </submittedName>
</protein>
<proteinExistence type="predicted"/>
<dbReference type="AlphaFoldDB" id="A0A8X6W4C4"/>
<dbReference type="Pfam" id="PF05380">
    <property type="entry name" value="Peptidase_A17"/>
    <property type="match status" value="1"/>
</dbReference>
<reference evidence="1" key="1">
    <citation type="submission" date="2020-08" db="EMBL/GenBank/DDBJ databases">
        <title>Multicomponent nature underlies the extraordinary mechanical properties of spider dragline silk.</title>
        <authorList>
            <person name="Kono N."/>
            <person name="Nakamura H."/>
            <person name="Mori M."/>
            <person name="Yoshida Y."/>
            <person name="Ohtoshi R."/>
            <person name="Malay A.D."/>
            <person name="Moran D.A.P."/>
            <person name="Tomita M."/>
            <person name="Numata K."/>
            <person name="Arakawa K."/>
        </authorList>
    </citation>
    <scope>NUCLEOTIDE SEQUENCE</scope>
</reference>
<dbReference type="Proteomes" id="UP000887159">
    <property type="component" value="Unassembled WGS sequence"/>
</dbReference>
<keyword evidence="2" id="KW-1185">Reference proteome</keyword>
<organism evidence="1 2">
    <name type="scientific">Trichonephila clavipes</name>
    <name type="common">Golden silk orbweaver</name>
    <name type="synonym">Nephila clavipes</name>
    <dbReference type="NCBI Taxonomy" id="2585209"/>
    <lineage>
        <taxon>Eukaryota</taxon>
        <taxon>Metazoa</taxon>
        <taxon>Ecdysozoa</taxon>
        <taxon>Arthropoda</taxon>
        <taxon>Chelicerata</taxon>
        <taxon>Arachnida</taxon>
        <taxon>Araneae</taxon>
        <taxon>Araneomorphae</taxon>
        <taxon>Entelegynae</taxon>
        <taxon>Araneoidea</taxon>
        <taxon>Nephilidae</taxon>
        <taxon>Trichonephila</taxon>
    </lineage>
</organism>
<dbReference type="InterPro" id="IPR008042">
    <property type="entry name" value="Retrotrans_Pao"/>
</dbReference>
<evidence type="ECO:0000313" key="2">
    <source>
        <dbReference type="Proteomes" id="UP000887159"/>
    </source>
</evidence>
<dbReference type="SUPFAM" id="SSF56672">
    <property type="entry name" value="DNA/RNA polymerases"/>
    <property type="match status" value="1"/>
</dbReference>
<comment type="caution">
    <text evidence="1">The sequence shown here is derived from an EMBL/GenBank/DDBJ whole genome shotgun (WGS) entry which is preliminary data.</text>
</comment>
<dbReference type="EMBL" id="BMAU01021381">
    <property type="protein sequence ID" value="GFY27749.1"/>
    <property type="molecule type" value="Genomic_DNA"/>
</dbReference>
<name>A0A8X6W4C4_TRICX</name>
<gene>
    <name evidence="1" type="primary">AVEN_49887_1</name>
    <name evidence="1" type="ORF">TNCV_242151</name>
</gene>
<accession>A0A8X6W4C4</accession>
<evidence type="ECO:0000313" key="1">
    <source>
        <dbReference type="EMBL" id="GFY27749.1"/>
    </source>
</evidence>
<dbReference type="GO" id="GO:0071897">
    <property type="term" value="P:DNA biosynthetic process"/>
    <property type="evidence" value="ECO:0007669"/>
    <property type="project" value="UniProtKB-ARBA"/>
</dbReference>
<dbReference type="InterPro" id="IPR043502">
    <property type="entry name" value="DNA/RNA_pol_sf"/>
</dbReference>